<dbReference type="GO" id="GO:0051539">
    <property type="term" value="F:4 iron, 4 sulfur cluster binding"/>
    <property type="evidence" value="ECO:0007669"/>
    <property type="project" value="UniProtKB-KW"/>
</dbReference>
<keyword evidence="5 10" id="KW-0662">Pyridine nucleotide biosynthesis</keyword>
<dbReference type="NCBIfam" id="TIGR00550">
    <property type="entry name" value="nadA"/>
    <property type="match status" value="1"/>
</dbReference>
<comment type="similarity">
    <text evidence="10">Belongs to the quinolinate synthase family. Type 2 subfamily.</text>
</comment>
<comment type="catalytic activity">
    <reaction evidence="10">
        <text>iminosuccinate + dihydroxyacetone phosphate = quinolinate + phosphate + 2 H2O + H(+)</text>
        <dbReference type="Rhea" id="RHEA:25888"/>
        <dbReference type="ChEBI" id="CHEBI:15377"/>
        <dbReference type="ChEBI" id="CHEBI:15378"/>
        <dbReference type="ChEBI" id="CHEBI:29959"/>
        <dbReference type="ChEBI" id="CHEBI:43474"/>
        <dbReference type="ChEBI" id="CHEBI:57642"/>
        <dbReference type="ChEBI" id="CHEBI:77875"/>
        <dbReference type="EC" id="2.5.1.72"/>
    </reaction>
</comment>
<dbReference type="NCBIfam" id="NF006879">
    <property type="entry name" value="PRK09375.1-4"/>
    <property type="match status" value="1"/>
</dbReference>
<dbReference type="InterPro" id="IPR023066">
    <property type="entry name" value="Quinolinate_synth_type2"/>
</dbReference>
<feature type="binding site" evidence="10">
    <location>
        <position position="186"/>
    </location>
    <ligand>
        <name>[4Fe-4S] cluster</name>
        <dbReference type="ChEBI" id="CHEBI:49883"/>
    </ligand>
</feature>
<keyword evidence="4 10" id="KW-0963">Cytoplasm</keyword>
<keyword evidence="9 10" id="KW-0411">Iron-sulfur</keyword>
<feature type="binding site" evidence="10">
    <location>
        <begin position="126"/>
        <end position="128"/>
    </location>
    <ligand>
        <name>iminosuccinate</name>
        <dbReference type="ChEBI" id="CHEBI:77875"/>
    </ligand>
</feature>
<evidence type="ECO:0000256" key="9">
    <source>
        <dbReference type="ARBA" id="ARBA00023014"/>
    </source>
</evidence>
<protein>
    <recommendedName>
        <fullName evidence="2 10">Quinolinate synthase</fullName>
        <ecNumber evidence="2 10">2.5.1.72</ecNumber>
    </recommendedName>
</protein>
<comment type="pathway">
    <text evidence="1 10">Cofactor biosynthesis; NAD(+) biosynthesis; quinolinate from iminoaspartate: step 1/1.</text>
</comment>
<keyword evidence="11" id="KW-0175">Coiled coil</keyword>
<dbReference type="GO" id="GO:0034628">
    <property type="term" value="P:'de novo' NAD+ biosynthetic process from L-aspartate"/>
    <property type="evidence" value="ECO:0007669"/>
    <property type="project" value="TreeGrafter"/>
</dbReference>
<keyword evidence="3 10" id="KW-0004">4Fe-4S</keyword>
<feature type="binding site" evidence="10">
    <location>
        <position position="100"/>
    </location>
    <ligand>
        <name>[4Fe-4S] cluster</name>
        <dbReference type="ChEBI" id="CHEBI:49883"/>
    </ligand>
</feature>
<gene>
    <name evidence="10 12" type="primary">nadA</name>
    <name evidence="12" type="ORF">ENO47_07555</name>
</gene>
<dbReference type="HAMAP" id="MF_00568">
    <property type="entry name" value="NadA_type2"/>
    <property type="match status" value="1"/>
</dbReference>
<evidence type="ECO:0000256" key="7">
    <source>
        <dbReference type="ARBA" id="ARBA00022723"/>
    </source>
</evidence>
<dbReference type="UniPathway" id="UPA00253">
    <property type="reaction ID" value="UER00327"/>
</dbReference>
<feature type="coiled-coil region" evidence="11">
    <location>
        <begin position="10"/>
        <end position="37"/>
    </location>
</feature>
<dbReference type="GO" id="GO:0046872">
    <property type="term" value="F:metal ion binding"/>
    <property type="evidence" value="ECO:0007669"/>
    <property type="project" value="UniProtKB-KW"/>
</dbReference>
<accession>A0A7C2V7V0</accession>
<dbReference type="GO" id="GO:0005829">
    <property type="term" value="C:cytosol"/>
    <property type="evidence" value="ECO:0007669"/>
    <property type="project" value="TreeGrafter"/>
</dbReference>
<reference evidence="12" key="1">
    <citation type="journal article" date="2020" name="mSystems">
        <title>Genome- and Community-Level Interaction Insights into Carbon Utilization and Element Cycling Functions of Hydrothermarchaeota in Hydrothermal Sediment.</title>
        <authorList>
            <person name="Zhou Z."/>
            <person name="Liu Y."/>
            <person name="Xu W."/>
            <person name="Pan J."/>
            <person name="Luo Z.H."/>
            <person name="Li M."/>
        </authorList>
    </citation>
    <scope>NUCLEOTIDE SEQUENCE [LARGE SCALE GENOMIC DNA]</scope>
    <source>
        <strain evidence="12">SpSt-132</strain>
    </source>
</reference>
<dbReference type="Gene3D" id="3.40.50.10800">
    <property type="entry name" value="NadA-like"/>
    <property type="match status" value="3"/>
</dbReference>
<comment type="function">
    <text evidence="10">Catalyzes the condensation of iminoaspartate with dihydroxyacetone phosphate to form quinolinate.</text>
</comment>
<keyword evidence="6 10" id="KW-0808">Transferase</keyword>
<evidence type="ECO:0000256" key="3">
    <source>
        <dbReference type="ARBA" id="ARBA00022485"/>
    </source>
</evidence>
<keyword evidence="8 10" id="KW-0408">Iron</keyword>
<feature type="binding site" evidence="10">
    <location>
        <position position="38"/>
    </location>
    <ligand>
        <name>iminosuccinate</name>
        <dbReference type="ChEBI" id="CHEBI:77875"/>
    </ligand>
</feature>
<evidence type="ECO:0000256" key="8">
    <source>
        <dbReference type="ARBA" id="ARBA00023004"/>
    </source>
</evidence>
<evidence type="ECO:0000313" key="12">
    <source>
        <dbReference type="EMBL" id="HEW46501.1"/>
    </source>
</evidence>
<comment type="cofactor">
    <cofactor evidence="10">
        <name>[4Fe-4S] cluster</name>
        <dbReference type="ChEBI" id="CHEBI:49883"/>
    </cofactor>
    <text evidence="10">Binds 1 [4Fe-4S] cluster per subunit.</text>
</comment>
<feature type="binding site" evidence="10">
    <location>
        <position position="229"/>
    </location>
    <ligand>
        <name>iminosuccinate</name>
        <dbReference type="ChEBI" id="CHEBI:77875"/>
    </ligand>
</feature>
<evidence type="ECO:0000256" key="5">
    <source>
        <dbReference type="ARBA" id="ARBA00022642"/>
    </source>
</evidence>
<evidence type="ECO:0000256" key="11">
    <source>
        <dbReference type="SAM" id="Coils"/>
    </source>
</evidence>
<comment type="caution">
    <text evidence="12">The sequence shown here is derived from an EMBL/GenBank/DDBJ whole genome shotgun (WGS) entry which is preliminary data.</text>
</comment>
<evidence type="ECO:0000256" key="10">
    <source>
        <dbReference type="HAMAP-Rule" id="MF_00568"/>
    </source>
</evidence>
<dbReference type="AlphaFoldDB" id="A0A7C2V7V0"/>
<dbReference type="NCBIfam" id="NF006878">
    <property type="entry name" value="PRK09375.1-2"/>
    <property type="match status" value="1"/>
</dbReference>
<dbReference type="GO" id="GO:0008987">
    <property type="term" value="F:quinolinate synthetase A activity"/>
    <property type="evidence" value="ECO:0007669"/>
    <property type="project" value="UniProtKB-UniRule"/>
</dbReference>
<dbReference type="InterPro" id="IPR003473">
    <property type="entry name" value="NadA"/>
</dbReference>
<evidence type="ECO:0000256" key="4">
    <source>
        <dbReference type="ARBA" id="ARBA00022490"/>
    </source>
</evidence>
<dbReference type="FunFam" id="3.40.50.10800:FF:000003">
    <property type="entry name" value="Quinolinate synthase A"/>
    <property type="match status" value="1"/>
</dbReference>
<keyword evidence="7 10" id="KW-0479">Metal-binding</keyword>
<comment type="subcellular location">
    <subcellularLocation>
        <location evidence="10">Cytoplasm</location>
    </subcellularLocation>
</comment>
<dbReference type="EC" id="2.5.1.72" evidence="2 10"/>
<feature type="binding site" evidence="10">
    <location>
        <begin position="212"/>
        <end position="214"/>
    </location>
    <ligand>
        <name>iminosuccinate</name>
        <dbReference type="ChEBI" id="CHEBI:77875"/>
    </ligand>
</feature>
<name>A0A7C2V7V0_9AQUI</name>
<dbReference type="EMBL" id="DSFP01000066">
    <property type="protein sequence ID" value="HEW46501.1"/>
    <property type="molecule type" value="Genomic_DNA"/>
</dbReference>
<evidence type="ECO:0000256" key="1">
    <source>
        <dbReference type="ARBA" id="ARBA00005065"/>
    </source>
</evidence>
<feature type="binding site" evidence="10">
    <location>
        <position position="55"/>
    </location>
    <ligand>
        <name>iminosuccinate</name>
        <dbReference type="ChEBI" id="CHEBI:77875"/>
    </ligand>
</feature>
<proteinExistence type="inferred from homology"/>
<evidence type="ECO:0000256" key="6">
    <source>
        <dbReference type="ARBA" id="ARBA00022679"/>
    </source>
</evidence>
<feature type="binding site" evidence="10">
    <location>
        <position position="143"/>
    </location>
    <ligand>
        <name>iminosuccinate</name>
        <dbReference type="ChEBI" id="CHEBI:77875"/>
    </ligand>
</feature>
<dbReference type="PANTHER" id="PTHR30573:SF0">
    <property type="entry name" value="QUINOLINATE SYNTHASE, CHLOROPLASTIC"/>
    <property type="match status" value="1"/>
</dbReference>
<evidence type="ECO:0000256" key="2">
    <source>
        <dbReference type="ARBA" id="ARBA00012669"/>
    </source>
</evidence>
<sequence length="322" mass="36607">MLQVELVKDQELSGEDIRALQEEIRRLAKEKNAVILAHYYQRPEVQDIADFIGDSLELSRRASQTDADIIVFCGVRFMCETAKIVNPTKKVLHPNPESGCPMADMIRAEDVLRLKEKHPDGEVVAYVNTNAEVKAVSDVCVTSANAIKVVQKLESKKIIFIPDQALGNWVKRHVPDKEFVIWQGFCPPHFEFTAREVLKLKEQYPDAKVAVHPECHPKVIEIADFVGSTSQIINYATTCEAKRVIVITEVGLKYTLMKKNPDKEYIFPESMNYCGTVYCCTMKGITLPKVYQTLKEEINEVVLPEDIIERAKRPILRMLELS</sequence>
<feature type="binding site" evidence="10">
    <location>
        <position position="279"/>
    </location>
    <ligand>
        <name>[4Fe-4S] cluster</name>
        <dbReference type="ChEBI" id="CHEBI:49883"/>
    </ligand>
</feature>
<dbReference type="Pfam" id="PF02445">
    <property type="entry name" value="NadA"/>
    <property type="match status" value="1"/>
</dbReference>
<dbReference type="SUPFAM" id="SSF142754">
    <property type="entry name" value="NadA-like"/>
    <property type="match status" value="1"/>
</dbReference>
<dbReference type="PANTHER" id="PTHR30573">
    <property type="entry name" value="QUINOLINATE SYNTHETASE A"/>
    <property type="match status" value="1"/>
</dbReference>
<dbReference type="InterPro" id="IPR036094">
    <property type="entry name" value="NadA_sf"/>
</dbReference>
<organism evidence="12">
    <name type="scientific">Hydrogenobacter sp</name>
    <dbReference type="NCBI Taxonomy" id="2152829"/>
    <lineage>
        <taxon>Bacteria</taxon>
        <taxon>Pseudomonadati</taxon>
        <taxon>Aquificota</taxon>
        <taxon>Aquificia</taxon>
        <taxon>Aquificales</taxon>
        <taxon>Aquificaceae</taxon>
        <taxon>Hydrogenobacter</taxon>
    </lineage>
</organism>